<evidence type="ECO:0000313" key="2">
    <source>
        <dbReference type="Proteomes" id="UP001597349"/>
    </source>
</evidence>
<protein>
    <submittedName>
        <fullName evidence="1">Uncharacterized protein</fullName>
    </submittedName>
</protein>
<evidence type="ECO:0000313" key="1">
    <source>
        <dbReference type="EMBL" id="MFD2057779.1"/>
    </source>
</evidence>
<dbReference type="EMBL" id="JBHUGY010000064">
    <property type="protein sequence ID" value="MFD2057779.1"/>
    <property type="molecule type" value="Genomic_DNA"/>
</dbReference>
<organism evidence="1 2">
    <name type="scientific">Mesorhizobium calcicola</name>
    <dbReference type="NCBI Taxonomy" id="1300310"/>
    <lineage>
        <taxon>Bacteria</taxon>
        <taxon>Pseudomonadati</taxon>
        <taxon>Pseudomonadota</taxon>
        <taxon>Alphaproteobacteria</taxon>
        <taxon>Hyphomicrobiales</taxon>
        <taxon>Phyllobacteriaceae</taxon>
        <taxon>Mesorhizobium</taxon>
    </lineage>
</organism>
<dbReference type="Proteomes" id="UP001597349">
    <property type="component" value="Unassembled WGS sequence"/>
</dbReference>
<sequence length="41" mass="4779">MSKLLAFGTETARSFPPPIWRRVEFPAVWPPHLNVSETERQ</sequence>
<accession>A0ABW4WQC1</accession>
<gene>
    <name evidence="1" type="ORF">ACFSQT_33265</name>
</gene>
<name>A0ABW4WQC1_9HYPH</name>
<keyword evidence="2" id="KW-1185">Reference proteome</keyword>
<proteinExistence type="predicted"/>
<comment type="caution">
    <text evidence="1">The sequence shown here is derived from an EMBL/GenBank/DDBJ whole genome shotgun (WGS) entry which is preliminary data.</text>
</comment>
<reference evidence="2" key="1">
    <citation type="journal article" date="2019" name="Int. J. Syst. Evol. Microbiol.">
        <title>The Global Catalogue of Microorganisms (GCM) 10K type strain sequencing project: providing services to taxonomists for standard genome sequencing and annotation.</title>
        <authorList>
            <consortium name="The Broad Institute Genomics Platform"/>
            <consortium name="The Broad Institute Genome Sequencing Center for Infectious Disease"/>
            <person name="Wu L."/>
            <person name="Ma J."/>
        </authorList>
    </citation>
    <scope>NUCLEOTIDE SEQUENCE [LARGE SCALE GENOMIC DNA]</scope>
    <source>
        <strain evidence="2">CGMCC 1.16226</strain>
    </source>
</reference>
<dbReference type="RefSeq" id="WP_379026034.1">
    <property type="nucleotide sequence ID" value="NZ_JBHUGY010000064.1"/>
</dbReference>